<comment type="cofactor">
    <cofactor evidence="1">
        <name>Mg(2+)</name>
        <dbReference type="ChEBI" id="CHEBI:18420"/>
    </cofactor>
</comment>
<feature type="domain" description="Terpene synthase metal-binding" evidence="5">
    <location>
        <begin position="259"/>
        <end position="498"/>
    </location>
</feature>
<dbReference type="CDD" id="cd00684">
    <property type="entry name" value="Terpene_cyclase_plant_C1"/>
    <property type="match status" value="1"/>
</dbReference>
<evidence type="ECO:0000259" key="5">
    <source>
        <dbReference type="Pfam" id="PF03936"/>
    </source>
</evidence>
<dbReference type="Gene3D" id="1.50.10.130">
    <property type="entry name" value="Terpene synthase, N-terminal domain"/>
    <property type="match status" value="1"/>
</dbReference>
<dbReference type="KEGG" id="ag:AIO10965"/>
<reference evidence="6" key="1">
    <citation type="submission" date="2013-11" db="EMBL/GenBank/DDBJ databases">
        <title>Identification and characterization of five terpene synthases from Liquidambar formosana.</title>
        <authorList>
            <person name="Chu F.H."/>
            <person name="Wen C.H."/>
            <person name="Lee Y.R."/>
            <person name="Chuang L."/>
        </authorList>
    </citation>
    <scope>NUCLEOTIDE SEQUENCE</scope>
</reference>
<reference evidence="7" key="3">
    <citation type="submission" date="2019-03" db="EMBL/GenBank/DDBJ databases">
        <title>Identification, functional characterization and seasonal expression pattern of five Sesquiterpene synthases in Formosan gum.</title>
        <authorList>
            <person name="Lin Y.-L."/>
            <person name="Hsu L.-R."/>
        </authorList>
    </citation>
    <scope>NUCLEOTIDE SEQUENCE</scope>
</reference>
<dbReference type="PANTHER" id="PTHR31225">
    <property type="entry name" value="OS04G0344100 PROTEIN-RELATED"/>
    <property type="match status" value="1"/>
</dbReference>
<evidence type="ECO:0000259" key="4">
    <source>
        <dbReference type="Pfam" id="PF01397"/>
    </source>
</evidence>
<reference evidence="7" key="2">
    <citation type="submission" date="2015-03" db="EMBL/GenBank/DDBJ databases">
        <authorList>
            <person name="Chuang L."/>
            <person name="Wen C.-H."/>
            <person name="Lee Y.-R."/>
            <person name="Chu F.-H."/>
        </authorList>
    </citation>
    <scope>NUCLEOTIDE SEQUENCE</scope>
</reference>
<dbReference type="SUPFAM" id="SSF48576">
    <property type="entry name" value="Terpenoid synthases"/>
    <property type="match status" value="1"/>
</dbReference>
<gene>
    <name evidence="7" type="primary">TPS02</name>
</gene>
<dbReference type="EMBL" id="KP976404">
    <property type="protein sequence ID" value="AMD82310.1"/>
    <property type="molecule type" value="mRNA"/>
</dbReference>
<dbReference type="FunFam" id="1.50.10.130:FF:000001">
    <property type="entry name" value="Isoprene synthase, chloroplastic"/>
    <property type="match status" value="1"/>
</dbReference>
<dbReference type="SFLD" id="SFLDG01019">
    <property type="entry name" value="Terpene_Cyclase_Like_1_C_Termi"/>
    <property type="match status" value="1"/>
</dbReference>
<evidence type="ECO:0000313" key="7">
    <source>
        <dbReference type="EMBL" id="AMD82310.1"/>
    </source>
</evidence>
<dbReference type="InterPro" id="IPR044814">
    <property type="entry name" value="Terpene_cyclase_plant_C1"/>
</dbReference>
<dbReference type="GO" id="GO:0000287">
    <property type="term" value="F:magnesium ion binding"/>
    <property type="evidence" value="ECO:0007669"/>
    <property type="project" value="InterPro"/>
</dbReference>
<dbReference type="FunFam" id="1.10.600.10:FF:000007">
    <property type="entry name" value="Isoprene synthase, chloroplastic"/>
    <property type="match status" value="1"/>
</dbReference>
<dbReference type="InterPro" id="IPR005630">
    <property type="entry name" value="Terpene_synthase_metal-bd"/>
</dbReference>
<proteinExistence type="evidence at transcript level"/>
<dbReference type="InterPro" id="IPR036965">
    <property type="entry name" value="Terpene_synth_N_sf"/>
</dbReference>
<dbReference type="SUPFAM" id="SSF48239">
    <property type="entry name" value="Terpenoid cyclases/Protein prenyltransferases"/>
    <property type="match status" value="1"/>
</dbReference>
<dbReference type="Pfam" id="PF01397">
    <property type="entry name" value="Terpene_synth"/>
    <property type="match status" value="1"/>
</dbReference>
<feature type="domain" description="Terpene synthase N-terminal" evidence="4">
    <location>
        <begin position="28"/>
        <end position="202"/>
    </location>
</feature>
<evidence type="ECO:0000313" key="6">
    <source>
        <dbReference type="EMBL" id="AIO10965.1"/>
    </source>
</evidence>
<dbReference type="EMBL" id="KF874662">
    <property type="protein sequence ID" value="AIO10965.1"/>
    <property type="molecule type" value="mRNA"/>
</dbReference>
<evidence type="ECO:0000256" key="1">
    <source>
        <dbReference type="ARBA" id="ARBA00001946"/>
    </source>
</evidence>
<organism evidence="6">
    <name type="scientific">Liquidambar formosana</name>
    <name type="common">Formosan gum</name>
    <dbReference type="NCBI Taxonomy" id="63359"/>
    <lineage>
        <taxon>Eukaryota</taxon>
        <taxon>Viridiplantae</taxon>
        <taxon>Streptophyta</taxon>
        <taxon>Embryophyta</taxon>
        <taxon>Tracheophyta</taxon>
        <taxon>Spermatophyta</taxon>
        <taxon>Magnoliopsida</taxon>
        <taxon>eudicotyledons</taxon>
        <taxon>Gunneridae</taxon>
        <taxon>Pentapetalae</taxon>
        <taxon>Saxifragales</taxon>
        <taxon>Altingiaceae</taxon>
        <taxon>Liquidambar</taxon>
    </lineage>
</organism>
<protein>
    <submittedName>
        <fullName evidence="6">TPS02</fullName>
    </submittedName>
    <submittedName>
        <fullName evidence="7">Trans-beta-guaiene synthase</fullName>
    </submittedName>
</protein>
<dbReference type="PANTHER" id="PTHR31225:SF221">
    <property type="entry name" value="(-)-GERMACRENE D SYNTHASE"/>
    <property type="match status" value="1"/>
</dbReference>
<name>A0A1L1WGF5_LIQFO</name>
<dbReference type="Gene3D" id="1.10.600.10">
    <property type="entry name" value="Farnesyl Diphosphate Synthase"/>
    <property type="match status" value="1"/>
</dbReference>
<evidence type="ECO:0000256" key="2">
    <source>
        <dbReference type="ARBA" id="ARBA00022723"/>
    </source>
</evidence>
<keyword evidence="3" id="KW-0456">Lyase</keyword>
<dbReference type="SFLD" id="SFLDS00005">
    <property type="entry name" value="Isoprenoid_Synthase_Type_I"/>
    <property type="match status" value="1"/>
</dbReference>
<keyword evidence="2" id="KW-0479">Metal-binding</keyword>
<dbReference type="SFLD" id="SFLDG01604">
    <property type="entry name" value="Terpene_Cyclase_Like_1_C_Termi"/>
    <property type="match status" value="1"/>
</dbReference>
<dbReference type="InterPro" id="IPR034741">
    <property type="entry name" value="Terpene_cyclase-like_1_C"/>
</dbReference>
<sequence>MSVPVSATISQNAKPKVIRKTANFQPSIWGDQFVTYTSDDAITHAHKEKQVEELKEEVRRELMTRVDQPSKQLKFIDAIQRLGVAYHFDREIEEALQHIYDDRLDNGDEDLYNVSLWFRLLRQEGYNVSSDILYKFKNDEGNFKESLIGDVQGMLGLYEATHLRIHGEDVLDEALAFTTIHLESMATSRASDPLMAQVIHALKQPIRKGLPRLEAGRFISIYQEDGSHNEALLKLAKLDFNLLQSLHRKELSEIARWWKDLDFARKLPYVRDRVVECFFWILGVYFEPQYSLARRILTKVISMTSVIDDIYDAYGTFEELELFTEAIERWDINFLDQLPEYMKFVYQALLDVYAEIEEEMSKQARAYRVHYAKEAMKNLVQVYFVEAKWFNEGYIPPMEEYMPVALLSCGYPMLITASFVGMGEVVTKEAFDWVFNNPKIVKASSIINRLMDDIVSHQFEQERGHVASGVECYMKQYGASKQEVFDEFNKQVVNAWKDINEEFLRPTDVPFPLLLRALNFARVMDVLYKDKDGYTHVGKTTKDRIASLLIDPVAI</sequence>
<dbReference type="InterPro" id="IPR008949">
    <property type="entry name" value="Isoprenoid_synthase_dom_sf"/>
</dbReference>
<dbReference type="AlphaFoldDB" id="A0A1L1WGF5"/>
<dbReference type="GO" id="GO:0010333">
    <property type="term" value="F:terpene synthase activity"/>
    <property type="evidence" value="ECO:0007669"/>
    <property type="project" value="InterPro"/>
</dbReference>
<dbReference type="InterPro" id="IPR001906">
    <property type="entry name" value="Terpene_synth_N"/>
</dbReference>
<evidence type="ECO:0000256" key="3">
    <source>
        <dbReference type="ARBA" id="ARBA00023239"/>
    </source>
</evidence>
<dbReference type="Pfam" id="PF03936">
    <property type="entry name" value="Terpene_synth_C"/>
    <property type="match status" value="1"/>
</dbReference>
<dbReference type="GO" id="GO:0016102">
    <property type="term" value="P:diterpenoid biosynthetic process"/>
    <property type="evidence" value="ECO:0007669"/>
    <property type="project" value="InterPro"/>
</dbReference>
<dbReference type="InterPro" id="IPR050148">
    <property type="entry name" value="Terpene_synthase-like"/>
</dbReference>
<dbReference type="InterPro" id="IPR008930">
    <property type="entry name" value="Terpenoid_cyclase/PrenylTrfase"/>
</dbReference>
<accession>A0A1L1WGF5</accession>